<proteinExistence type="inferred from homology"/>
<dbReference type="GO" id="GO:0016075">
    <property type="term" value="P:rRNA catabolic process"/>
    <property type="evidence" value="ECO:0007669"/>
    <property type="project" value="TreeGrafter"/>
</dbReference>
<keyword evidence="2" id="KW-1277">Toxin-antitoxin system</keyword>
<dbReference type="PANTHER" id="PTHR33988:SF2">
    <property type="entry name" value="ENDORIBONUCLEASE MAZF"/>
    <property type="match status" value="1"/>
</dbReference>
<dbReference type="Gene3D" id="2.30.30.110">
    <property type="match status" value="1"/>
</dbReference>
<dbReference type="InterPro" id="IPR011067">
    <property type="entry name" value="Plasmid_toxin/cell-grow_inhib"/>
</dbReference>
<comment type="caution">
    <text evidence="3">The sequence shown here is derived from an EMBL/GenBank/DDBJ whole genome shotgun (WGS) entry which is preliminary data.</text>
</comment>
<dbReference type="Pfam" id="PF02452">
    <property type="entry name" value="PemK_toxin"/>
    <property type="match status" value="1"/>
</dbReference>
<evidence type="ECO:0000313" key="4">
    <source>
        <dbReference type="Proteomes" id="UP001154420"/>
    </source>
</evidence>
<dbReference type="GO" id="GO:0003677">
    <property type="term" value="F:DNA binding"/>
    <property type="evidence" value="ECO:0007669"/>
    <property type="project" value="InterPro"/>
</dbReference>
<dbReference type="AlphaFoldDB" id="A0A9X5BKQ1"/>
<dbReference type="Proteomes" id="UP001154420">
    <property type="component" value="Unassembled WGS sequence"/>
</dbReference>
<evidence type="ECO:0000313" key="3">
    <source>
        <dbReference type="EMBL" id="NBJ95432.1"/>
    </source>
</evidence>
<dbReference type="OrthoDB" id="9808744at2"/>
<gene>
    <name evidence="3" type="ORF">D5281_23625</name>
</gene>
<name>A0A9X5BKQ1_9FIRM</name>
<dbReference type="RefSeq" id="WP_160562323.1">
    <property type="nucleotide sequence ID" value="NZ_QZDT01000092.1"/>
</dbReference>
<evidence type="ECO:0000256" key="1">
    <source>
        <dbReference type="ARBA" id="ARBA00007521"/>
    </source>
</evidence>
<dbReference type="GO" id="GO:0004521">
    <property type="term" value="F:RNA endonuclease activity"/>
    <property type="evidence" value="ECO:0007669"/>
    <property type="project" value="TreeGrafter"/>
</dbReference>
<sequence length="212" mass="24034">MNIDLTKTQQYLEWLKNKLYLNAIATSAKNRIVYRGQVYRCNLGVGIGSEECKERPCVVLQYNSANRTSPNTLVAPITHTTSTLPIVVPIAEKKDSSGKLILDGNVLLGNITCVSKARLSDYITDLSADEMKAVDKAISLSLGINHHYQTLQNMYDDKLQYIEKLKSNRTLQQADLDSKQQQLDKFQELLDTYHFSDIQNLADFLEKSQKEM</sequence>
<keyword evidence="4" id="KW-1185">Reference proteome</keyword>
<dbReference type="InterPro" id="IPR003477">
    <property type="entry name" value="PemK-like"/>
</dbReference>
<evidence type="ECO:0000256" key="2">
    <source>
        <dbReference type="ARBA" id="ARBA00022649"/>
    </source>
</evidence>
<organism evidence="3 4">
    <name type="scientific">Parablautia muri</name>
    <dbReference type="NCBI Taxonomy" id="2320879"/>
    <lineage>
        <taxon>Bacteria</taxon>
        <taxon>Bacillati</taxon>
        <taxon>Bacillota</taxon>
        <taxon>Clostridia</taxon>
        <taxon>Lachnospirales</taxon>
        <taxon>Lachnospiraceae</taxon>
        <taxon>Parablautia</taxon>
    </lineage>
</organism>
<dbReference type="PANTHER" id="PTHR33988">
    <property type="entry name" value="ENDORIBONUCLEASE MAZF-RELATED"/>
    <property type="match status" value="1"/>
</dbReference>
<accession>A0A9X5BKQ1</accession>
<comment type="similarity">
    <text evidence="1">Belongs to the PemK/MazF family.</text>
</comment>
<reference evidence="3" key="1">
    <citation type="submission" date="2018-09" db="EMBL/GenBank/DDBJ databases">
        <title>Murine metabolic-syndrome-specific gut microbial biobank.</title>
        <authorList>
            <person name="Liu C."/>
        </authorList>
    </citation>
    <scope>NUCLEOTIDE SEQUENCE</scope>
    <source>
        <strain evidence="3">D42-62</strain>
    </source>
</reference>
<dbReference type="GO" id="GO:0006402">
    <property type="term" value="P:mRNA catabolic process"/>
    <property type="evidence" value="ECO:0007669"/>
    <property type="project" value="TreeGrafter"/>
</dbReference>
<protein>
    <submittedName>
        <fullName evidence="3">Type II toxin-antitoxin system PemK/MazF family toxin</fullName>
    </submittedName>
</protein>
<dbReference type="SUPFAM" id="SSF50118">
    <property type="entry name" value="Cell growth inhibitor/plasmid maintenance toxic component"/>
    <property type="match status" value="1"/>
</dbReference>
<dbReference type="EMBL" id="QZDT01000092">
    <property type="protein sequence ID" value="NBJ95432.1"/>
    <property type="molecule type" value="Genomic_DNA"/>
</dbReference>